<proteinExistence type="predicted"/>
<evidence type="ECO:0000313" key="3">
    <source>
        <dbReference type="Proteomes" id="UP000199063"/>
    </source>
</evidence>
<dbReference type="Proteomes" id="UP000199063">
    <property type="component" value="Unassembled WGS sequence"/>
</dbReference>
<gene>
    <name evidence="2" type="ORF">SAMN05444921_107176</name>
</gene>
<dbReference type="OrthoDB" id="4570646at2"/>
<dbReference type="GeneID" id="40829913"/>
<reference evidence="3" key="1">
    <citation type="submission" date="2016-10" db="EMBL/GenBank/DDBJ databases">
        <authorList>
            <person name="Varghese N."/>
            <person name="Submissions S."/>
        </authorList>
    </citation>
    <scope>NUCLEOTIDE SEQUENCE [LARGE SCALE GENOMIC DNA]</scope>
    <source>
        <strain evidence="3">CGMCC 4.7042</strain>
    </source>
</reference>
<protein>
    <recommendedName>
        <fullName evidence="1">DUF397 domain-containing protein</fullName>
    </recommendedName>
</protein>
<dbReference type="AlphaFoldDB" id="A0A1G9SSQ1"/>
<evidence type="ECO:0000313" key="2">
    <source>
        <dbReference type="EMBL" id="SDM37885.1"/>
    </source>
</evidence>
<dbReference type="InterPro" id="IPR007278">
    <property type="entry name" value="DUF397"/>
</dbReference>
<organism evidence="2 3">
    <name type="scientific">Streptomyces wuyuanensis</name>
    <dbReference type="NCBI Taxonomy" id="1196353"/>
    <lineage>
        <taxon>Bacteria</taxon>
        <taxon>Bacillati</taxon>
        <taxon>Actinomycetota</taxon>
        <taxon>Actinomycetes</taxon>
        <taxon>Kitasatosporales</taxon>
        <taxon>Streptomycetaceae</taxon>
        <taxon>Streptomyces</taxon>
    </lineage>
</organism>
<dbReference type="STRING" id="1196353.SAMN05444921_107176"/>
<evidence type="ECO:0000259" key="1">
    <source>
        <dbReference type="Pfam" id="PF04149"/>
    </source>
</evidence>
<dbReference type="Pfam" id="PF04149">
    <property type="entry name" value="DUF397"/>
    <property type="match status" value="1"/>
</dbReference>
<accession>A0A1G9SSQ1</accession>
<sequence>MTEHSIPVASALTGWRKSTFSGPEADSCVEVLDAHPAGVPVRDSKQPHGPALVFPRGSWAAFTAAVKDGTLPS</sequence>
<feature type="domain" description="DUF397" evidence="1">
    <location>
        <begin position="14"/>
        <end position="67"/>
    </location>
</feature>
<dbReference type="RefSeq" id="WP_093654121.1">
    <property type="nucleotide sequence ID" value="NZ_FNHI01000007.1"/>
</dbReference>
<name>A0A1G9SSQ1_9ACTN</name>
<keyword evidence="3" id="KW-1185">Reference proteome</keyword>
<dbReference type="EMBL" id="FNHI01000007">
    <property type="protein sequence ID" value="SDM37885.1"/>
    <property type="molecule type" value="Genomic_DNA"/>
</dbReference>